<evidence type="ECO:0008006" key="4">
    <source>
        <dbReference type="Google" id="ProtNLM"/>
    </source>
</evidence>
<accession>A0A919UGN4</accession>
<sequence length="214" mass="22691">MMRHSRRLDDDGFTLAELIVYSLLLIMIMGIAATLFIRVITVQRDTIDAAHANNIAQVTFKEVEADLRNAAFTEVADDGQLMVTQSRIATNADAASSTWVCVGYYMSDSDGELRRYIGADGAPTRAALTAAASGSAAGATSTWPVVRDGFSEGSSSRAFGVADGLIDTSTDGVLGVSKLLRINLAVDTENGHKPVEFSKSITVRPQGNTVPACN</sequence>
<organism evidence="2 3">
    <name type="scientific">Demequina activiva</name>
    <dbReference type="NCBI Taxonomy" id="1582364"/>
    <lineage>
        <taxon>Bacteria</taxon>
        <taxon>Bacillati</taxon>
        <taxon>Actinomycetota</taxon>
        <taxon>Actinomycetes</taxon>
        <taxon>Micrococcales</taxon>
        <taxon>Demequinaceae</taxon>
        <taxon>Demequina</taxon>
    </lineage>
</organism>
<keyword evidence="3" id="KW-1185">Reference proteome</keyword>
<evidence type="ECO:0000313" key="2">
    <source>
        <dbReference type="EMBL" id="GIG54624.1"/>
    </source>
</evidence>
<proteinExistence type="predicted"/>
<keyword evidence="1" id="KW-0472">Membrane</keyword>
<dbReference type="AlphaFoldDB" id="A0A919UGN4"/>
<comment type="caution">
    <text evidence="2">The sequence shown here is derived from an EMBL/GenBank/DDBJ whole genome shotgun (WGS) entry which is preliminary data.</text>
</comment>
<name>A0A919UGN4_9MICO</name>
<keyword evidence="1" id="KW-1133">Transmembrane helix</keyword>
<dbReference type="EMBL" id="BONR01000002">
    <property type="protein sequence ID" value="GIG54624.1"/>
    <property type="molecule type" value="Genomic_DNA"/>
</dbReference>
<keyword evidence="1" id="KW-0812">Transmembrane</keyword>
<protein>
    <recommendedName>
        <fullName evidence="4">Prepilin-type N-terminal cleavage/methylation domain-containing protein</fullName>
    </recommendedName>
</protein>
<feature type="transmembrane region" description="Helical" evidence="1">
    <location>
        <begin position="12"/>
        <end position="37"/>
    </location>
</feature>
<evidence type="ECO:0000313" key="3">
    <source>
        <dbReference type="Proteomes" id="UP000652354"/>
    </source>
</evidence>
<dbReference type="Proteomes" id="UP000652354">
    <property type="component" value="Unassembled WGS sequence"/>
</dbReference>
<dbReference type="RefSeq" id="WP_203654896.1">
    <property type="nucleotide sequence ID" value="NZ_BONR01000002.1"/>
</dbReference>
<gene>
    <name evidence="2" type="ORF">Dac01nite_13760</name>
</gene>
<evidence type="ECO:0000256" key="1">
    <source>
        <dbReference type="SAM" id="Phobius"/>
    </source>
</evidence>
<reference evidence="2" key="1">
    <citation type="submission" date="2021-01" db="EMBL/GenBank/DDBJ databases">
        <title>Whole genome shotgun sequence of Demequina activiva NBRC 110675.</title>
        <authorList>
            <person name="Komaki H."/>
            <person name="Tamura T."/>
        </authorList>
    </citation>
    <scope>NUCLEOTIDE SEQUENCE</scope>
    <source>
        <strain evidence="2">NBRC 110675</strain>
    </source>
</reference>